<dbReference type="Gene3D" id="3.30.70.270">
    <property type="match status" value="1"/>
</dbReference>
<dbReference type="CDD" id="cd01949">
    <property type="entry name" value="GGDEF"/>
    <property type="match status" value="1"/>
</dbReference>
<feature type="domain" description="PAC" evidence="3">
    <location>
        <begin position="364"/>
        <end position="416"/>
    </location>
</feature>
<dbReference type="InterPro" id="IPR000014">
    <property type="entry name" value="PAS"/>
</dbReference>
<evidence type="ECO:0000313" key="5">
    <source>
        <dbReference type="EMBL" id="MBK7414801.1"/>
    </source>
</evidence>
<dbReference type="Pfam" id="PF11845">
    <property type="entry name" value="Tll0287-like"/>
    <property type="match status" value="1"/>
</dbReference>
<dbReference type="Pfam" id="PF13426">
    <property type="entry name" value="PAS_9"/>
    <property type="match status" value="1"/>
</dbReference>
<dbReference type="AlphaFoldDB" id="A0A935MYI9"/>
<dbReference type="NCBIfam" id="TIGR00254">
    <property type="entry name" value="GGDEF"/>
    <property type="match status" value="1"/>
</dbReference>
<dbReference type="Pfam" id="PF00990">
    <property type="entry name" value="GGDEF"/>
    <property type="match status" value="1"/>
</dbReference>
<dbReference type="PROSITE" id="PS50112">
    <property type="entry name" value="PAS"/>
    <property type="match status" value="1"/>
</dbReference>
<keyword evidence="1" id="KW-0472">Membrane</keyword>
<reference evidence="5 6" key="1">
    <citation type="submission" date="2020-10" db="EMBL/GenBank/DDBJ databases">
        <title>Connecting structure to function with the recovery of over 1000 high-quality activated sludge metagenome-assembled genomes encoding full-length rRNA genes using long-read sequencing.</title>
        <authorList>
            <person name="Singleton C.M."/>
            <person name="Petriglieri F."/>
            <person name="Kristensen J.M."/>
            <person name="Kirkegaard R.H."/>
            <person name="Michaelsen T.Y."/>
            <person name="Andersen M.H."/>
            <person name="Karst S.M."/>
            <person name="Dueholm M.S."/>
            <person name="Nielsen P.H."/>
            <person name="Albertsen M."/>
        </authorList>
    </citation>
    <scope>NUCLEOTIDE SEQUENCE [LARGE SCALE GENOMIC DNA]</scope>
    <source>
        <strain evidence="5">EsbW_18-Q3-R4-48_BATAC.463</strain>
    </source>
</reference>
<dbReference type="PROSITE" id="PS50113">
    <property type="entry name" value="PAC"/>
    <property type="match status" value="1"/>
</dbReference>
<dbReference type="PANTHER" id="PTHR46663">
    <property type="entry name" value="DIGUANYLATE CYCLASE DGCT-RELATED"/>
    <property type="match status" value="1"/>
</dbReference>
<dbReference type="InterPro" id="IPR021796">
    <property type="entry name" value="Tll0287-like_dom"/>
</dbReference>
<dbReference type="EMBL" id="JADJMS010000013">
    <property type="protein sequence ID" value="MBK7414801.1"/>
    <property type="molecule type" value="Genomic_DNA"/>
</dbReference>
<gene>
    <name evidence="5" type="ORF">IPJ38_06470</name>
</gene>
<evidence type="ECO:0000313" key="6">
    <source>
        <dbReference type="Proteomes" id="UP000739411"/>
    </source>
</evidence>
<feature type="domain" description="GGDEF" evidence="4">
    <location>
        <begin position="448"/>
        <end position="581"/>
    </location>
</feature>
<feature type="domain" description="PAS" evidence="2">
    <location>
        <begin position="298"/>
        <end position="337"/>
    </location>
</feature>
<comment type="caution">
    <text evidence="5">The sequence shown here is derived from an EMBL/GenBank/DDBJ whole genome shotgun (WGS) entry which is preliminary data.</text>
</comment>
<dbReference type="InterPro" id="IPR052163">
    <property type="entry name" value="DGC-Regulatory_Protein"/>
</dbReference>
<protein>
    <submittedName>
        <fullName evidence="5">Diguanylate cyclase</fullName>
    </submittedName>
</protein>
<evidence type="ECO:0000256" key="1">
    <source>
        <dbReference type="SAM" id="Phobius"/>
    </source>
</evidence>
<dbReference type="CDD" id="cd00130">
    <property type="entry name" value="PAS"/>
    <property type="match status" value="1"/>
</dbReference>
<name>A0A935MYI9_9RHOO</name>
<dbReference type="SUPFAM" id="SSF55785">
    <property type="entry name" value="PYP-like sensor domain (PAS domain)"/>
    <property type="match status" value="1"/>
</dbReference>
<keyword evidence="1" id="KW-0812">Transmembrane</keyword>
<dbReference type="Gene3D" id="3.30.450.290">
    <property type="match status" value="1"/>
</dbReference>
<feature type="transmembrane region" description="Helical" evidence="1">
    <location>
        <begin position="20"/>
        <end position="38"/>
    </location>
</feature>
<dbReference type="InterPro" id="IPR035965">
    <property type="entry name" value="PAS-like_dom_sf"/>
</dbReference>
<organism evidence="5 6">
    <name type="scientific">Candidatus Dechloromonas phosphorivorans</name>
    <dbReference type="NCBI Taxonomy" id="2899244"/>
    <lineage>
        <taxon>Bacteria</taxon>
        <taxon>Pseudomonadati</taxon>
        <taxon>Pseudomonadota</taxon>
        <taxon>Betaproteobacteria</taxon>
        <taxon>Rhodocyclales</taxon>
        <taxon>Azonexaceae</taxon>
        <taxon>Dechloromonas</taxon>
    </lineage>
</organism>
<evidence type="ECO:0000259" key="4">
    <source>
        <dbReference type="PROSITE" id="PS50887"/>
    </source>
</evidence>
<feature type="transmembrane region" description="Helical" evidence="1">
    <location>
        <begin position="225"/>
        <end position="243"/>
    </location>
</feature>
<dbReference type="FunFam" id="3.30.70.270:FF:000001">
    <property type="entry name" value="Diguanylate cyclase domain protein"/>
    <property type="match status" value="1"/>
</dbReference>
<dbReference type="InterPro" id="IPR000160">
    <property type="entry name" value="GGDEF_dom"/>
</dbReference>
<dbReference type="Proteomes" id="UP000739411">
    <property type="component" value="Unassembled WGS sequence"/>
</dbReference>
<dbReference type="PANTHER" id="PTHR46663:SF3">
    <property type="entry name" value="SLL0267 PROTEIN"/>
    <property type="match status" value="1"/>
</dbReference>
<dbReference type="SUPFAM" id="SSF55073">
    <property type="entry name" value="Nucleotide cyclase"/>
    <property type="match status" value="1"/>
</dbReference>
<dbReference type="PROSITE" id="PS50887">
    <property type="entry name" value="GGDEF"/>
    <property type="match status" value="1"/>
</dbReference>
<proteinExistence type="predicted"/>
<dbReference type="SMART" id="SM00091">
    <property type="entry name" value="PAS"/>
    <property type="match status" value="1"/>
</dbReference>
<keyword evidence="1" id="KW-1133">Transmembrane helix</keyword>
<dbReference type="NCBIfam" id="TIGR00229">
    <property type="entry name" value="sensory_box"/>
    <property type="match status" value="1"/>
</dbReference>
<evidence type="ECO:0000259" key="2">
    <source>
        <dbReference type="PROSITE" id="PS50112"/>
    </source>
</evidence>
<dbReference type="Gene3D" id="3.30.450.20">
    <property type="entry name" value="PAS domain"/>
    <property type="match status" value="1"/>
</dbReference>
<accession>A0A935MYI9</accession>
<evidence type="ECO:0000259" key="3">
    <source>
        <dbReference type="PROSITE" id="PS50113"/>
    </source>
</evidence>
<dbReference type="InterPro" id="IPR043128">
    <property type="entry name" value="Rev_trsase/Diguanyl_cyclase"/>
</dbReference>
<dbReference type="GO" id="GO:0003824">
    <property type="term" value="F:catalytic activity"/>
    <property type="evidence" value="ECO:0007669"/>
    <property type="project" value="UniProtKB-ARBA"/>
</dbReference>
<sequence>MLDSPKPSLTSPITDLPYQVGVAVCYILVMALTTLSIFNEFRHIDQGVESLARERGTVLFKLIELTRDWNAQHGGVYARITEHNQPNPYLVHPQRDLTTTDGTRLTMINPAYMTRQIAEIAEKVDGVKFHITSLKLIRPENKADDWETESLALFEKGEIKERLSLIEGDAGTVHRYMAPLYIKPACMQCHAKMGYKLGDIRGGISVTMPAARALNIREQQRQRTLLFHGGAALIIAALLHFVVARTRRQLKNLHHLAGQQDLLIAERTRELSVANTNLRMEVDERKHRENELKISAAVMENAAEGIMVTDSDNRIIRVNPAFSVVTGFRPAEVLGKNPRALSSGRHDDAFYTTMWTAINQQGRWSGDIWNRRKDGSAILCAMAISAISEHESGVGRYVATFTDITKRKEAEDLLRHRASSDPLTDLPNRSLFFDRLQQALSQGRRYSHNFALLYVDLDHFKAVNDEMGHAAGDQLLIETACRLLDAVRESDTVARLGGDEFAIILARVQGKREVEEIAQRIVCDLSKPFTLDAGVAKVSGSIGIALFPQAGEDADRLTHNADRALYEAKGAGRNTYRFHTPE</sequence>
<dbReference type="InterPro" id="IPR000700">
    <property type="entry name" value="PAS-assoc_C"/>
</dbReference>
<dbReference type="InterPro" id="IPR029787">
    <property type="entry name" value="Nucleotide_cyclase"/>
</dbReference>
<dbReference type="SMART" id="SM00267">
    <property type="entry name" value="GGDEF"/>
    <property type="match status" value="1"/>
</dbReference>